<accession>A0A7S9KQS0</accession>
<organism evidence="2 3">
    <name type="scientific">Epichloe festucae (strain Fl1)</name>
    <dbReference type="NCBI Taxonomy" id="877507"/>
    <lineage>
        <taxon>Eukaryota</taxon>
        <taxon>Fungi</taxon>
        <taxon>Dikarya</taxon>
        <taxon>Ascomycota</taxon>
        <taxon>Pezizomycotina</taxon>
        <taxon>Sordariomycetes</taxon>
        <taxon>Hypocreomycetidae</taxon>
        <taxon>Hypocreales</taxon>
        <taxon>Clavicipitaceae</taxon>
        <taxon>Epichloe</taxon>
    </lineage>
</organism>
<reference evidence="2 3" key="1">
    <citation type="journal article" date="2018" name="PLoS Genet.">
        <title>Repeat elements organise 3D genome structure and mediate transcription in the filamentous fungus Epichloe festucae.</title>
        <authorList>
            <person name="Winter D.J."/>
            <person name="Ganley A.R.D."/>
            <person name="Young C.A."/>
            <person name="Liachko I."/>
            <person name="Schardl C.L."/>
            <person name="Dupont P.Y."/>
            <person name="Berry D."/>
            <person name="Ram A."/>
            <person name="Scott B."/>
            <person name="Cox M.P."/>
        </authorList>
    </citation>
    <scope>NUCLEOTIDE SEQUENCE [LARGE SCALE GENOMIC DNA]</scope>
    <source>
        <strain evidence="2 3">Fl1</strain>
    </source>
</reference>
<sequence>MNRSSHQHQICDFKMATVNFLEPFGRPWRECRPRNDPSRVFELDLDAYGPRDIAGRRHAIKLYAMYVTGISRETLEQRFAKAIEDAHQWLAKDKLLSISHEAFELVVDLGFCVEEERRPRCPYIPQVEMINGSASPLSASYTAWIDQRVDQLPWVRQKRDQQAARTAAAAAAVASSSKKDGSPAPVQEVKNSEIRKASQASEAKGKGKAVAADLESSRRATSVAPGTFAPSGTAGASGEASSSQEASAAAEGTERYLKAAALAQEQAKEIIHLSEGILEMVHAQMSSESATPLFSWKKESGSDL</sequence>
<proteinExistence type="predicted"/>
<protein>
    <submittedName>
        <fullName evidence="2">Uncharacterized protein</fullName>
    </submittedName>
</protein>
<keyword evidence="3" id="KW-1185">Reference proteome</keyword>
<evidence type="ECO:0000313" key="3">
    <source>
        <dbReference type="Proteomes" id="UP000594364"/>
    </source>
</evidence>
<dbReference type="Proteomes" id="UP000594364">
    <property type="component" value="Chromosome 2"/>
</dbReference>
<evidence type="ECO:0000256" key="1">
    <source>
        <dbReference type="SAM" id="MobiDB-lite"/>
    </source>
</evidence>
<feature type="compositionally biased region" description="Low complexity" evidence="1">
    <location>
        <begin position="231"/>
        <end position="248"/>
    </location>
</feature>
<feature type="region of interest" description="Disordered" evidence="1">
    <location>
        <begin position="166"/>
        <end position="248"/>
    </location>
</feature>
<evidence type="ECO:0000313" key="2">
    <source>
        <dbReference type="EMBL" id="QPG98244.1"/>
    </source>
</evidence>
<feature type="compositionally biased region" description="Low complexity" evidence="1">
    <location>
        <begin position="166"/>
        <end position="176"/>
    </location>
</feature>
<dbReference type="AlphaFoldDB" id="A0A7S9KQS0"/>
<name>A0A7S9KQS0_EPIFF</name>
<dbReference type="EMBL" id="CP031386">
    <property type="protein sequence ID" value="QPG98244.1"/>
    <property type="molecule type" value="Genomic_DNA"/>
</dbReference>
<gene>
    <name evidence="2" type="ORF">C2857_007412</name>
</gene>